<dbReference type="GO" id="GO:0032543">
    <property type="term" value="P:mitochondrial translation"/>
    <property type="evidence" value="ECO:0007669"/>
    <property type="project" value="TreeGrafter"/>
</dbReference>
<comment type="similarity">
    <text evidence="1 10">Belongs to the class-I aminoacyl-tRNA synthetase family.</text>
</comment>
<dbReference type="Proteomes" id="UP000077266">
    <property type="component" value="Unassembled WGS sequence"/>
</dbReference>
<evidence type="ECO:0000256" key="7">
    <source>
        <dbReference type="ARBA" id="ARBA00023146"/>
    </source>
</evidence>
<dbReference type="PRINTS" id="PR01038">
    <property type="entry name" value="TRNASYNTHARG"/>
</dbReference>
<keyword evidence="5 10" id="KW-0067">ATP-binding</keyword>
<dbReference type="InterPro" id="IPR035684">
    <property type="entry name" value="ArgRS_core"/>
</dbReference>
<dbReference type="Gene3D" id="3.30.1360.70">
    <property type="entry name" value="Arginyl tRNA synthetase N-terminal domain"/>
    <property type="match status" value="1"/>
</dbReference>
<comment type="catalytic activity">
    <reaction evidence="9">
        <text>tRNA(Arg) + L-arginine + ATP = L-arginyl-tRNA(Arg) + AMP + diphosphate</text>
        <dbReference type="Rhea" id="RHEA:20301"/>
        <dbReference type="Rhea" id="RHEA-COMP:9658"/>
        <dbReference type="Rhea" id="RHEA-COMP:9673"/>
        <dbReference type="ChEBI" id="CHEBI:30616"/>
        <dbReference type="ChEBI" id="CHEBI:32682"/>
        <dbReference type="ChEBI" id="CHEBI:33019"/>
        <dbReference type="ChEBI" id="CHEBI:78442"/>
        <dbReference type="ChEBI" id="CHEBI:78513"/>
        <dbReference type="ChEBI" id="CHEBI:456215"/>
        <dbReference type="EC" id="6.1.1.19"/>
    </reaction>
</comment>
<dbReference type="EMBL" id="KV425921">
    <property type="protein sequence ID" value="KZV98202.1"/>
    <property type="molecule type" value="Genomic_DNA"/>
</dbReference>
<evidence type="ECO:0000313" key="13">
    <source>
        <dbReference type="Proteomes" id="UP000077266"/>
    </source>
</evidence>
<dbReference type="SUPFAM" id="SSF47323">
    <property type="entry name" value="Anticodon-binding domain of a subclass of class I aminoacyl-tRNA synthetases"/>
    <property type="match status" value="1"/>
</dbReference>
<evidence type="ECO:0000256" key="8">
    <source>
        <dbReference type="ARBA" id="ARBA00033033"/>
    </source>
</evidence>
<dbReference type="CDD" id="cd07956">
    <property type="entry name" value="Anticodon_Ia_Arg"/>
    <property type="match status" value="1"/>
</dbReference>
<keyword evidence="3 10" id="KW-0436">Ligase</keyword>
<dbReference type="InterPro" id="IPR008909">
    <property type="entry name" value="DALR_anticod-bd"/>
</dbReference>
<evidence type="ECO:0000256" key="9">
    <source>
        <dbReference type="ARBA" id="ARBA00049339"/>
    </source>
</evidence>
<dbReference type="SUPFAM" id="SSF55190">
    <property type="entry name" value="Arginyl-tRNA synthetase (ArgRS), N-terminal 'additional' domain"/>
    <property type="match status" value="1"/>
</dbReference>
<evidence type="ECO:0000256" key="2">
    <source>
        <dbReference type="ARBA" id="ARBA00012837"/>
    </source>
</evidence>
<dbReference type="Pfam" id="PF05746">
    <property type="entry name" value="DALR_1"/>
    <property type="match status" value="1"/>
</dbReference>
<gene>
    <name evidence="12" type="ORF">EXIGLDRAFT_728667</name>
</gene>
<dbReference type="InterPro" id="IPR036695">
    <property type="entry name" value="Arg-tRNA-synth_N_sf"/>
</dbReference>
<dbReference type="GO" id="GO:0004814">
    <property type="term" value="F:arginine-tRNA ligase activity"/>
    <property type="evidence" value="ECO:0007669"/>
    <property type="project" value="UniProtKB-EC"/>
</dbReference>
<evidence type="ECO:0000259" key="11">
    <source>
        <dbReference type="SMART" id="SM00836"/>
    </source>
</evidence>
<dbReference type="GO" id="GO:0005524">
    <property type="term" value="F:ATP binding"/>
    <property type="evidence" value="ECO:0007669"/>
    <property type="project" value="UniProtKB-KW"/>
</dbReference>
<dbReference type="STRING" id="1314781.A0A165LR30"/>
<evidence type="ECO:0000256" key="3">
    <source>
        <dbReference type="ARBA" id="ARBA00022598"/>
    </source>
</evidence>
<dbReference type="SUPFAM" id="SSF52374">
    <property type="entry name" value="Nucleotidylyl transferase"/>
    <property type="match status" value="1"/>
</dbReference>
<dbReference type="FunFam" id="1.10.730.10:FF:000006">
    <property type="entry name" value="Arginyl-tRNA synthetase 2, mitochondrial"/>
    <property type="match status" value="1"/>
</dbReference>
<evidence type="ECO:0000256" key="1">
    <source>
        <dbReference type="ARBA" id="ARBA00005594"/>
    </source>
</evidence>
<keyword evidence="4 10" id="KW-0547">Nucleotide-binding</keyword>
<dbReference type="PANTHER" id="PTHR11956">
    <property type="entry name" value="ARGINYL-TRNA SYNTHETASE"/>
    <property type="match status" value="1"/>
</dbReference>
<dbReference type="EC" id="6.1.1.19" evidence="2"/>
<reference evidence="12 13" key="1">
    <citation type="journal article" date="2016" name="Mol. Biol. Evol.">
        <title>Comparative Genomics of Early-Diverging Mushroom-Forming Fungi Provides Insights into the Origins of Lignocellulose Decay Capabilities.</title>
        <authorList>
            <person name="Nagy L.G."/>
            <person name="Riley R."/>
            <person name="Tritt A."/>
            <person name="Adam C."/>
            <person name="Daum C."/>
            <person name="Floudas D."/>
            <person name="Sun H."/>
            <person name="Yadav J.S."/>
            <person name="Pangilinan J."/>
            <person name="Larsson K.H."/>
            <person name="Matsuura K."/>
            <person name="Barry K."/>
            <person name="Labutti K."/>
            <person name="Kuo R."/>
            <person name="Ohm R.A."/>
            <person name="Bhattacharya S.S."/>
            <person name="Shirouzu T."/>
            <person name="Yoshinaga Y."/>
            <person name="Martin F.M."/>
            <person name="Grigoriev I.V."/>
            <person name="Hibbett D.S."/>
        </authorList>
    </citation>
    <scope>NUCLEOTIDE SEQUENCE [LARGE SCALE GENOMIC DNA]</scope>
    <source>
        <strain evidence="12 13">HHB12029</strain>
    </source>
</reference>
<keyword evidence="6 10" id="KW-0648">Protein biosynthesis</keyword>
<dbReference type="Gene3D" id="1.10.730.10">
    <property type="entry name" value="Isoleucyl-tRNA Synthetase, Domain 1"/>
    <property type="match status" value="1"/>
</dbReference>
<protein>
    <recommendedName>
        <fullName evidence="2">arginine--tRNA ligase</fullName>
        <ecNumber evidence="2">6.1.1.19</ecNumber>
    </recommendedName>
    <alternativeName>
        <fullName evidence="8">Arginyl-tRNA synthetase</fullName>
    </alternativeName>
</protein>
<name>A0A165LR30_EXIGL</name>
<dbReference type="FunFam" id="3.40.50.620:FF:000058">
    <property type="entry name" value="Mitochondrial arginyl-tRNA synthetase"/>
    <property type="match status" value="1"/>
</dbReference>
<dbReference type="InterPro" id="IPR001278">
    <property type="entry name" value="Arg-tRNA-ligase"/>
</dbReference>
<sequence length="598" mass="67733">MASTSATPSFANLTHVPGTDPTKCIYDAARISVAQRLVKSLGVTIEQAYVAVDYGKKGEDWTVPIPRLRLKGKPDEFVKKVADEFEADDWIDTVTPSSPFVHFRMRTSTLNRAVLDQIDRLTHHSGTGKPEYGTNDSGKGKKLVLEYSSPNIAKQFHVGHLRSTIIGAFLNNLYRACGWDVVSLNYLGDWGKQFGLIAVGFERYGNKEALEKDAIKHLFDVYVKINKDADADPAVHDAARAYFKRMEDGDEEALKHWREWRALSIRKYEAEYAELNVAFDEYIGESTVSQESQDDALAKLNELQLTKESDGALVIDLEKYKLATAVLRKRDGTSLYLTRDIGGAVERWEKYHFDKMIYVISSQQDLHVAQFFKILGLMGFEWASRLEHINYGLVQGMSTRKGTVVFLEDIIREAATCMHEQMQKNEAKYASIEDPEKTSREIGISAIKIQDMQAKRINNYSFSWDRMTSFEGDTGPYLQYAHVRLASMERKNPELMPLPATSEINTDLLVEPQAHEIIVLLGTYPDVVKTALKNQEPSTIITFAMKLSHTIASAWEVLPVRHEADREKAKARLWMFICARDVLGAAMRLLTLTPLERM</sequence>
<dbReference type="PANTHER" id="PTHR11956:SF11">
    <property type="entry name" value="ARGININE--TRNA LIGASE, MITOCHONDRIAL-RELATED"/>
    <property type="match status" value="1"/>
</dbReference>
<dbReference type="CDD" id="cd00671">
    <property type="entry name" value="ArgRS_core"/>
    <property type="match status" value="1"/>
</dbReference>
<dbReference type="GO" id="GO:0006420">
    <property type="term" value="P:arginyl-tRNA aminoacylation"/>
    <property type="evidence" value="ECO:0007669"/>
    <property type="project" value="InterPro"/>
</dbReference>
<dbReference type="AlphaFoldDB" id="A0A165LR30"/>
<organism evidence="12 13">
    <name type="scientific">Exidia glandulosa HHB12029</name>
    <dbReference type="NCBI Taxonomy" id="1314781"/>
    <lineage>
        <taxon>Eukaryota</taxon>
        <taxon>Fungi</taxon>
        <taxon>Dikarya</taxon>
        <taxon>Basidiomycota</taxon>
        <taxon>Agaricomycotina</taxon>
        <taxon>Agaricomycetes</taxon>
        <taxon>Auriculariales</taxon>
        <taxon>Exidiaceae</taxon>
        <taxon>Exidia</taxon>
    </lineage>
</organism>
<dbReference type="GO" id="GO:0005739">
    <property type="term" value="C:mitochondrion"/>
    <property type="evidence" value="ECO:0007669"/>
    <property type="project" value="TreeGrafter"/>
</dbReference>
<dbReference type="FunCoup" id="A0A165LR30">
    <property type="interactions" value="706"/>
</dbReference>
<dbReference type="NCBIfam" id="TIGR00456">
    <property type="entry name" value="argS"/>
    <property type="match status" value="1"/>
</dbReference>
<dbReference type="Gene3D" id="3.40.50.620">
    <property type="entry name" value="HUPs"/>
    <property type="match status" value="1"/>
</dbReference>
<dbReference type="InterPro" id="IPR001412">
    <property type="entry name" value="aa-tRNA-synth_I_CS"/>
</dbReference>
<dbReference type="OrthoDB" id="68056at2759"/>
<dbReference type="PROSITE" id="PS00178">
    <property type="entry name" value="AA_TRNA_LIGASE_I"/>
    <property type="match status" value="1"/>
</dbReference>
<dbReference type="Pfam" id="PF00750">
    <property type="entry name" value="tRNA-synt_1d"/>
    <property type="match status" value="1"/>
</dbReference>
<keyword evidence="13" id="KW-1185">Reference proteome</keyword>
<evidence type="ECO:0000256" key="4">
    <source>
        <dbReference type="ARBA" id="ARBA00022741"/>
    </source>
</evidence>
<evidence type="ECO:0000256" key="6">
    <source>
        <dbReference type="ARBA" id="ARBA00022917"/>
    </source>
</evidence>
<dbReference type="InterPro" id="IPR009080">
    <property type="entry name" value="tRNAsynth_Ia_anticodon-bd"/>
</dbReference>
<evidence type="ECO:0000256" key="5">
    <source>
        <dbReference type="ARBA" id="ARBA00022840"/>
    </source>
</evidence>
<keyword evidence="7 10" id="KW-0030">Aminoacyl-tRNA synthetase</keyword>
<feature type="domain" description="DALR anticodon binding" evidence="11">
    <location>
        <begin position="478"/>
        <end position="598"/>
    </location>
</feature>
<dbReference type="SMART" id="SM00836">
    <property type="entry name" value="DALR_1"/>
    <property type="match status" value="1"/>
</dbReference>
<accession>A0A165LR30</accession>
<evidence type="ECO:0000256" key="10">
    <source>
        <dbReference type="RuleBase" id="RU363038"/>
    </source>
</evidence>
<proteinExistence type="inferred from homology"/>
<dbReference type="InterPro" id="IPR014729">
    <property type="entry name" value="Rossmann-like_a/b/a_fold"/>
</dbReference>
<dbReference type="InParanoid" id="A0A165LR30"/>
<evidence type="ECO:0000313" key="12">
    <source>
        <dbReference type="EMBL" id="KZV98202.1"/>
    </source>
</evidence>